<protein>
    <submittedName>
        <fullName evidence="6">TlpA family protein disulfide reductase</fullName>
    </submittedName>
</protein>
<proteinExistence type="predicted"/>
<evidence type="ECO:0000256" key="4">
    <source>
        <dbReference type="ARBA" id="ARBA00023284"/>
    </source>
</evidence>
<dbReference type="AlphaFoldDB" id="A0AAE3SL17"/>
<dbReference type="GO" id="GO:0017004">
    <property type="term" value="P:cytochrome complex assembly"/>
    <property type="evidence" value="ECO:0007669"/>
    <property type="project" value="UniProtKB-KW"/>
</dbReference>
<dbReference type="InterPro" id="IPR013766">
    <property type="entry name" value="Thioredoxin_domain"/>
</dbReference>
<reference evidence="6" key="1">
    <citation type="submission" date="2022-10" db="EMBL/GenBank/DDBJ databases">
        <authorList>
            <person name="Yu W.X."/>
        </authorList>
    </citation>
    <scope>NUCLEOTIDE SEQUENCE</scope>
    <source>
        <strain evidence="6">D04</strain>
    </source>
</reference>
<dbReference type="PROSITE" id="PS00194">
    <property type="entry name" value="THIOREDOXIN_1"/>
    <property type="match status" value="1"/>
</dbReference>
<keyword evidence="7" id="KW-1185">Reference proteome</keyword>
<evidence type="ECO:0000256" key="3">
    <source>
        <dbReference type="ARBA" id="ARBA00023157"/>
    </source>
</evidence>
<dbReference type="PANTHER" id="PTHR42852:SF6">
    <property type="entry name" value="THIOL:DISULFIDE INTERCHANGE PROTEIN DSBE"/>
    <property type="match status" value="1"/>
</dbReference>
<sequence length="222" mass="25657">MKKVELSMKNLICFFLTFSITTILFSQEMKPLKPIKNFELPPDYVTFNKLGLNKTMPDINAVTLNEIKVDSMFFKDKVTVLNFSYIGCPPCMFEVNHLNQIYEKYKNQDVNIISVFSINRQGLLDFLNGNDIYKGVRKNVPFNNIKYTLIPECLGEKEDYRNGAKPQCNNISKYYGVKGYPKTVIIDKDRIVRHISNGFPMTDIKADSIKNEWVNIIDGLLK</sequence>
<evidence type="ECO:0000313" key="6">
    <source>
        <dbReference type="EMBL" id="MCW3807232.1"/>
    </source>
</evidence>
<dbReference type="SUPFAM" id="SSF52833">
    <property type="entry name" value="Thioredoxin-like"/>
    <property type="match status" value="1"/>
</dbReference>
<dbReference type="Gene3D" id="3.40.30.10">
    <property type="entry name" value="Glutaredoxin"/>
    <property type="match status" value="1"/>
</dbReference>
<dbReference type="GO" id="GO:0016491">
    <property type="term" value="F:oxidoreductase activity"/>
    <property type="evidence" value="ECO:0007669"/>
    <property type="project" value="InterPro"/>
</dbReference>
<comment type="caution">
    <text evidence="6">The sequence shown here is derived from an EMBL/GenBank/DDBJ whole genome shotgun (WGS) entry which is preliminary data.</text>
</comment>
<comment type="subcellular location">
    <subcellularLocation>
        <location evidence="1">Cell envelope</location>
    </subcellularLocation>
</comment>
<dbReference type="Proteomes" id="UP001207408">
    <property type="component" value="Unassembled WGS sequence"/>
</dbReference>
<dbReference type="InterPro" id="IPR050553">
    <property type="entry name" value="Thioredoxin_ResA/DsbE_sf"/>
</dbReference>
<dbReference type="PANTHER" id="PTHR42852">
    <property type="entry name" value="THIOL:DISULFIDE INTERCHANGE PROTEIN DSBE"/>
    <property type="match status" value="1"/>
</dbReference>
<dbReference type="Pfam" id="PF08534">
    <property type="entry name" value="Redoxin"/>
    <property type="match status" value="1"/>
</dbReference>
<dbReference type="InterPro" id="IPR013740">
    <property type="entry name" value="Redoxin"/>
</dbReference>
<keyword evidence="3" id="KW-1015">Disulfide bond</keyword>
<evidence type="ECO:0000256" key="1">
    <source>
        <dbReference type="ARBA" id="ARBA00004196"/>
    </source>
</evidence>
<dbReference type="GO" id="GO:0030313">
    <property type="term" value="C:cell envelope"/>
    <property type="evidence" value="ECO:0007669"/>
    <property type="project" value="UniProtKB-SubCell"/>
</dbReference>
<dbReference type="EMBL" id="JAPDPI010000041">
    <property type="protein sequence ID" value="MCW3807232.1"/>
    <property type="molecule type" value="Genomic_DNA"/>
</dbReference>
<organism evidence="6 7">
    <name type="scientific">Plebeiibacterium marinum</name>
    <dbReference type="NCBI Taxonomy" id="2992111"/>
    <lineage>
        <taxon>Bacteria</taxon>
        <taxon>Pseudomonadati</taxon>
        <taxon>Bacteroidota</taxon>
        <taxon>Bacteroidia</taxon>
        <taxon>Marinilabiliales</taxon>
        <taxon>Marinilabiliaceae</taxon>
        <taxon>Plebeiibacterium</taxon>
    </lineage>
</organism>
<feature type="domain" description="Thioredoxin" evidence="5">
    <location>
        <begin position="29"/>
        <end position="222"/>
    </location>
</feature>
<evidence type="ECO:0000313" key="7">
    <source>
        <dbReference type="Proteomes" id="UP001207408"/>
    </source>
</evidence>
<keyword evidence="2" id="KW-0201">Cytochrome c-type biogenesis</keyword>
<keyword evidence="4" id="KW-0676">Redox-active center</keyword>
<dbReference type="PROSITE" id="PS51352">
    <property type="entry name" value="THIOREDOXIN_2"/>
    <property type="match status" value="1"/>
</dbReference>
<dbReference type="RefSeq" id="WP_301201432.1">
    <property type="nucleotide sequence ID" value="NZ_JAPDPI010000041.1"/>
</dbReference>
<dbReference type="InterPro" id="IPR017937">
    <property type="entry name" value="Thioredoxin_CS"/>
</dbReference>
<accession>A0AAE3SL17</accession>
<gene>
    <name evidence="6" type="ORF">OM074_16465</name>
</gene>
<name>A0AAE3SL17_9BACT</name>
<dbReference type="InterPro" id="IPR036249">
    <property type="entry name" value="Thioredoxin-like_sf"/>
</dbReference>
<evidence type="ECO:0000256" key="2">
    <source>
        <dbReference type="ARBA" id="ARBA00022748"/>
    </source>
</evidence>
<dbReference type="CDD" id="cd02966">
    <property type="entry name" value="TlpA_like_family"/>
    <property type="match status" value="1"/>
</dbReference>
<evidence type="ECO:0000259" key="5">
    <source>
        <dbReference type="PROSITE" id="PS51352"/>
    </source>
</evidence>